<evidence type="ECO:0000313" key="1">
    <source>
        <dbReference type="EMBL" id="SFS45750.1"/>
    </source>
</evidence>
<dbReference type="RefSeq" id="WP_091834161.1">
    <property type="nucleotide sequence ID" value="NZ_FPAA01000002.1"/>
</dbReference>
<dbReference type="OrthoDB" id="2626850at2"/>
<gene>
    <name evidence="1" type="ORF">SAMN05444972_102248</name>
</gene>
<dbReference type="EMBL" id="FPAA01000002">
    <property type="protein sequence ID" value="SFS45750.1"/>
    <property type="molecule type" value="Genomic_DNA"/>
</dbReference>
<keyword evidence="2" id="KW-1185">Reference proteome</keyword>
<proteinExistence type="predicted"/>
<reference evidence="2" key="1">
    <citation type="submission" date="2016-10" db="EMBL/GenBank/DDBJ databases">
        <authorList>
            <person name="Varghese N."/>
            <person name="Submissions S."/>
        </authorList>
    </citation>
    <scope>NUCLEOTIDE SEQUENCE [LARGE SCALE GENOMIC DNA]</scope>
    <source>
        <strain evidence="2">DSM 45789</strain>
    </source>
</reference>
<dbReference type="AlphaFoldDB" id="A0A1I6Q094"/>
<accession>A0A1I6Q094</accession>
<sequence length="83" mass="9868">MDYLKHTEIASVILYDLRWSESDLMIYDDLIDYVVGKCTDEEILDITDGESREVLLFLQNELRDLIKKHVLPQYLPDKYKDKS</sequence>
<protein>
    <submittedName>
        <fullName evidence="1">Uncharacterized protein</fullName>
    </submittedName>
</protein>
<evidence type="ECO:0000313" key="2">
    <source>
        <dbReference type="Proteomes" id="UP000198660"/>
    </source>
</evidence>
<dbReference type="Proteomes" id="UP000198660">
    <property type="component" value="Unassembled WGS sequence"/>
</dbReference>
<name>A0A1I6Q094_9BACL</name>
<organism evidence="1 2">
    <name type="scientific">Marininema halotolerans</name>
    <dbReference type="NCBI Taxonomy" id="1155944"/>
    <lineage>
        <taxon>Bacteria</taxon>
        <taxon>Bacillati</taxon>
        <taxon>Bacillota</taxon>
        <taxon>Bacilli</taxon>
        <taxon>Bacillales</taxon>
        <taxon>Thermoactinomycetaceae</taxon>
        <taxon>Marininema</taxon>
    </lineage>
</organism>